<dbReference type="GO" id="GO:0046872">
    <property type="term" value="F:metal ion binding"/>
    <property type="evidence" value="ECO:0007669"/>
    <property type="project" value="UniProtKB-KW"/>
</dbReference>
<evidence type="ECO:0000256" key="1">
    <source>
        <dbReference type="ARBA" id="ARBA00022448"/>
    </source>
</evidence>
<keyword evidence="1" id="KW-0813">Transport</keyword>
<keyword evidence="4" id="KW-0862">Zinc</keyword>
<proteinExistence type="inferred from homology"/>
<dbReference type="Pfam" id="PF10070">
    <property type="entry name" value="DabA"/>
    <property type="match status" value="1"/>
</dbReference>
<protein>
    <submittedName>
        <fullName evidence="6">Uncharacterized protein</fullName>
    </submittedName>
</protein>
<dbReference type="InterPro" id="IPR018752">
    <property type="entry name" value="DabA"/>
</dbReference>
<organism evidence="6">
    <name type="scientific">freshwater sediment metagenome</name>
    <dbReference type="NCBI Taxonomy" id="556182"/>
    <lineage>
        <taxon>unclassified sequences</taxon>
        <taxon>metagenomes</taxon>
        <taxon>ecological metagenomes</taxon>
    </lineage>
</organism>
<dbReference type="PANTHER" id="PTHR38344">
    <property type="entry name" value="UPF0753 PROTEIN AQ_863"/>
    <property type="match status" value="1"/>
</dbReference>
<dbReference type="EMBL" id="OY288114">
    <property type="protein sequence ID" value="CAJ0850306.1"/>
    <property type="molecule type" value="Genomic_DNA"/>
</dbReference>
<dbReference type="AlphaFoldDB" id="A0AA48LY54"/>
<reference evidence="6" key="1">
    <citation type="submission" date="2023-07" db="EMBL/GenBank/DDBJ databases">
        <authorList>
            <person name="Pelsma A.J. K."/>
        </authorList>
    </citation>
    <scope>NUCLEOTIDE SEQUENCE</scope>
</reference>
<keyword evidence="2" id="KW-1003">Cell membrane</keyword>
<dbReference type="HAMAP" id="MF_01871">
    <property type="entry name" value="DabA"/>
    <property type="match status" value="1"/>
</dbReference>
<evidence type="ECO:0000256" key="5">
    <source>
        <dbReference type="ARBA" id="ARBA00023136"/>
    </source>
</evidence>
<keyword evidence="3" id="KW-0479">Metal-binding</keyword>
<evidence type="ECO:0000256" key="2">
    <source>
        <dbReference type="ARBA" id="ARBA00022475"/>
    </source>
</evidence>
<keyword evidence="5" id="KW-0472">Membrane</keyword>
<dbReference type="PANTHER" id="PTHR38344:SF1">
    <property type="entry name" value="INORGANIC CARBON TRANSPORTER SUBUNIT DABA-RELATED"/>
    <property type="match status" value="1"/>
</dbReference>
<name>A0AA48LY54_9ZZZZ</name>
<evidence type="ECO:0000256" key="3">
    <source>
        <dbReference type="ARBA" id="ARBA00022723"/>
    </source>
</evidence>
<sequence length="857" mass="93178">MNAHVQFRSNAAGLSASVEREAIEDSVTKACGRIAPLWPLKHFVAVNPFLGFAGQPFAATAAALKRVAKVDMLMPRHFYRAALTSGVIDDAALGEALARAARDSNRPSDVDALKQAAAMEVTANLRPPAAVSTVAEILDSLADGDRQTSLVGFMIEEISKWCAAYFDEGQAIWRMPQRTLSPYAAWRRTARYDLSAEAMGVARFRETVLSLPEDPIETIRTVVGRLGVPASAVEDYLLRTLLDIGGWAAYARYLVWNSELNGEKNDTLVELLAIRVAYGYGLFEARTDMAFRKAWSEAMTTAALTPLDHRLNDDPDLWIDLMLHEAYEIAFQKKLYGRLSSHVAMSLEAVAAERPALQAAFCIDVRSEVFRRSLETVWPDAQTIGFAGFFGFPIEYVPIGHLRGGAQCPVLLKPAFTICEAVEHVSAPEETRILDLRLLRRRAAKAWKAFKLSAVSSFAYVETAGLSYATKIISDSLGLTRTVPDPNLDGLDTDVIGRVGPRLDARPVGGRATGLSADQRMAMAETVLKAMSMVDGFARLVLLAGHGSTTVNNPHASGLDCGACGGHTGEANARVAAAVLNDADVRAGLRDKGIVIPEDTWFLAALHDTTTDEVKIFDEATAPASHRAEIAALKERLVAAAELARLERAALLGLDKGAGTRQKILARSRDWSQVRPEWGLAGNAAFIAAPRARTAGLDLGGRAFLHSYEHDKDDGFRVLELIMTAPMVVASWINLQYFGSTTNNKVFGSGNKTLHNVVSQIGVLEGNGGDLRTGLPLQSVHDGKRFIHEPLRLNVFIEAPEAAMEEVMRKNEDVRALVENGWLHLHALHSDGRIRRFRAPGDWRDVAAEAASPLLAA</sequence>
<accession>A0AA48LY54</accession>
<evidence type="ECO:0000313" key="6">
    <source>
        <dbReference type="EMBL" id="CAJ0850306.1"/>
    </source>
</evidence>
<evidence type="ECO:0000256" key="4">
    <source>
        <dbReference type="ARBA" id="ARBA00022833"/>
    </source>
</evidence>
<gene>
    <name evidence="6" type="ORF">AMST5_00250</name>
</gene>